<dbReference type="Gene3D" id="3.40.50.2300">
    <property type="match status" value="1"/>
</dbReference>
<keyword evidence="1" id="KW-0597">Phosphoprotein</keyword>
<dbReference type="InterPro" id="IPR011006">
    <property type="entry name" value="CheY-like_superfamily"/>
</dbReference>
<evidence type="ECO:0000256" key="1">
    <source>
        <dbReference type="PROSITE-ProRule" id="PRU00169"/>
    </source>
</evidence>
<organism evidence="3 4">
    <name type="scientific">Halopseudomonas salina</name>
    <dbReference type="NCBI Taxonomy" id="1323744"/>
    <lineage>
        <taxon>Bacteria</taxon>
        <taxon>Pseudomonadati</taxon>
        <taxon>Pseudomonadota</taxon>
        <taxon>Gammaproteobacteria</taxon>
        <taxon>Pseudomonadales</taxon>
        <taxon>Pseudomonadaceae</taxon>
        <taxon>Halopseudomonas</taxon>
    </lineage>
</organism>
<evidence type="ECO:0000313" key="3">
    <source>
        <dbReference type="EMBL" id="GGC94624.1"/>
    </source>
</evidence>
<dbReference type="SUPFAM" id="SSF52172">
    <property type="entry name" value="CheY-like"/>
    <property type="match status" value="1"/>
</dbReference>
<accession>A0ABQ1PCS2</accession>
<proteinExistence type="predicted"/>
<keyword evidence="4" id="KW-1185">Reference proteome</keyword>
<dbReference type="SMART" id="SM00448">
    <property type="entry name" value="REC"/>
    <property type="match status" value="1"/>
</dbReference>
<dbReference type="RefSeq" id="WP_150276478.1">
    <property type="nucleotide sequence ID" value="NZ_BMFF01000002.1"/>
</dbReference>
<comment type="caution">
    <text evidence="3">The sequence shown here is derived from an EMBL/GenBank/DDBJ whole genome shotgun (WGS) entry which is preliminary data.</text>
</comment>
<feature type="modified residue" description="4-aspartylphosphate" evidence="1">
    <location>
        <position position="53"/>
    </location>
</feature>
<evidence type="ECO:0000259" key="2">
    <source>
        <dbReference type="PROSITE" id="PS50110"/>
    </source>
</evidence>
<gene>
    <name evidence="3" type="ORF">GCM10007418_12760</name>
</gene>
<dbReference type="PROSITE" id="PS50110">
    <property type="entry name" value="RESPONSE_REGULATORY"/>
    <property type="match status" value="1"/>
</dbReference>
<sequence length="117" mass="12560">MPRILIVEDEPVIAELLEEVLTDHGFSIVAIASTIEQAGSLAETLDLDGALLDVNLGGREVYPVARLLEEKGVPFAFTTGFGSLGLPAEWVNRPVFCKPYDIELLAETLAQLTHGAA</sequence>
<dbReference type="EMBL" id="BMFF01000002">
    <property type="protein sequence ID" value="GGC94624.1"/>
    <property type="molecule type" value="Genomic_DNA"/>
</dbReference>
<dbReference type="Pfam" id="PF00072">
    <property type="entry name" value="Response_reg"/>
    <property type="match status" value="1"/>
</dbReference>
<reference evidence="4" key="1">
    <citation type="journal article" date="2019" name="Int. J. Syst. Evol. Microbiol.">
        <title>The Global Catalogue of Microorganisms (GCM) 10K type strain sequencing project: providing services to taxonomists for standard genome sequencing and annotation.</title>
        <authorList>
            <consortium name="The Broad Institute Genomics Platform"/>
            <consortium name="The Broad Institute Genome Sequencing Center for Infectious Disease"/>
            <person name="Wu L."/>
            <person name="Ma J."/>
        </authorList>
    </citation>
    <scope>NUCLEOTIDE SEQUENCE [LARGE SCALE GENOMIC DNA]</scope>
    <source>
        <strain evidence="4">CGMCC 1.12482</strain>
    </source>
</reference>
<dbReference type="Proteomes" id="UP000638188">
    <property type="component" value="Unassembled WGS sequence"/>
</dbReference>
<name>A0ABQ1PCS2_9GAMM</name>
<feature type="domain" description="Response regulatory" evidence="2">
    <location>
        <begin position="3"/>
        <end position="113"/>
    </location>
</feature>
<dbReference type="InterPro" id="IPR001789">
    <property type="entry name" value="Sig_transdc_resp-reg_receiver"/>
</dbReference>
<protein>
    <submittedName>
        <fullName evidence="3">Response regulator</fullName>
    </submittedName>
</protein>
<evidence type="ECO:0000313" key="4">
    <source>
        <dbReference type="Proteomes" id="UP000638188"/>
    </source>
</evidence>